<gene>
    <name evidence="2" type="ORF">AD951_02255</name>
</gene>
<protein>
    <submittedName>
        <fullName evidence="2">Uncharacterized protein</fullName>
    </submittedName>
</protein>
<evidence type="ECO:0000313" key="2">
    <source>
        <dbReference type="EMBL" id="KXV70755.1"/>
    </source>
</evidence>
<proteinExistence type="predicted"/>
<comment type="caution">
    <text evidence="2">The sequence shown here is derived from an EMBL/GenBank/DDBJ whole genome shotgun (WGS) entry which is preliminary data.</text>
</comment>
<dbReference type="PATRIC" id="fig|178901.14.peg.3223"/>
<name>A0A149US93_9PROT</name>
<feature type="region of interest" description="Disordered" evidence="1">
    <location>
        <begin position="24"/>
        <end position="45"/>
    </location>
</feature>
<dbReference type="AlphaFoldDB" id="A0A149US93"/>
<evidence type="ECO:0000256" key="1">
    <source>
        <dbReference type="SAM" id="MobiDB-lite"/>
    </source>
</evidence>
<accession>A0A149US93</accession>
<sequence length="77" mass="8353">MWATAVDDTRKMTDFTTHPLRVSAPSAGYAAPAPRSPDTWVDRGTGQGKMLRKHEAGQTISLEAVQACALIRVIKTN</sequence>
<feature type="compositionally biased region" description="Low complexity" evidence="1">
    <location>
        <begin position="24"/>
        <end position="37"/>
    </location>
</feature>
<organism evidence="2 3">
    <name type="scientific">Acetobacter malorum</name>
    <dbReference type="NCBI Taxonomy" id="178901"/>
    <lineage>
        <taxon>Bacteria</taxon>
        <taxon>Pseudomonadati</taxon>
        <taxon>Pseudomonadota</taxon>
        <taxon>Alphaproteobacteria</taxon>
        <taxon>Acetobacterales</taxon>
        <taxon>Acetobacteraceae</taxon>
        <taxon>Acetobacter</taxon>
    </lineage>
</organism>
<dbReference type="Proteomes" id="UP000075377">
    <property type="component" value="Unassembled WGS sequence"/>
</dbReference>
<reference evidence="2 3" key="1">
    <citation type="submission" date="2015-06" db="EMBL/GenBank/DDBJ databases">
        <title>Improved classification and identification of acetic acid bacteria using matrix-assisted laser desorption/ionization time-of-flight mass spectrometry; Gluconobacter nephelii and Gluconobacter uchimurae are later heterotypic synonyms of Gluconobacter japonicus and Gluconobacter oxydans, respectively.</title>
        <authorList>
            <person name="Li L."/>
            <person name="Cleenwerck I."/>
            <person name="De Vuyst L."/>
            <person name="Vandamme P."/>
        </authorList>
    </citation>
    <scope>NUCLEOTIDE SEQUENCE [LARGE SCALE GENOMIC DNA]</scope>
    <source>
        <strain evidence="2 3">LMG 1699</strain>
    </source>
</reference>
<evidence type="ECO:0000313" key="3">
    <source>
        <dbReference type="Proteomes" id="UP000075377"/>
    </source>
</evidence>
<dbReference type="EMBL" id="LHZX01000209">
    <property type="protein sequence ID" value="KXV70755.1"/>
    <property type="molecule type" value="Genomic_DNA"/>
</dbReference>